<sequence>MAGGNFELVALGNPLLDMQIRNGEAMLEKYGLKANDAVLADEKQLAIYKDIVDNYDVTYVAGGAAQNAARCAQYVLPANSTAYLGCVGKDDLAKQLQAANDKEGLKSIYQFSDDQPTGSCAVVITGHNRSLCTNLGAAEKFTKSHLETAEAQQAIKNAKIFYLGGFFLTHGVESALVLAEEAKSRDVSFTMNLSAPFIPQFFTSQVDQVVPYADVVFGNESEAEAWAEAHKLESKDLKTIAQAIADFDAVTTKAQKRVVIITQGSQPTIVAKRGEKEQKVHETPKINPADIVDTNGAGDAFAGGVVGALVLGKSIDQAIDVGHKLGGMCIGQVGPILKFPKENVI</sequence>
<evidence type="ECO:0000256" key="6">
    <source>
        <dbReference type="ARBA" id="ARBA00022726"/>
    </source>
</evidence>
<keyword evidence="6 11" id="KW-0660">Purine salvage</keyword>
<name>A0A0D1EDZ5_MYCMD</name>
<feature type="active site" description="Proton acceptor" evidence="10">
    <location>
        <position position="299"/>
    </location>
</feature>
<dbReference type="CDD" id="cd01168">
    <property type="entry name" value="adenosine_kinase"/>
    <property type="match status" value="1"/>
</dbReference>
<dbReference type="GO" id="GO:0004001">
    <property type="term" value="F:adenosine kinase activity"/>
    <property type="evidence" value="ECO:0000318"/>
    <property type="project" value="GO_Central"/>
</dbReference>
<evidence type="ECO:0000256" key="11">
    <source>
        <dbReference type="RuleBase" id="RU368116"/>
    </source>
</evidence>
<dbReference type="VEuPathDB" id="FungiDB:UMAG_00797"/>
<keyword evidence="5 11" id="KW-0808">Transferase</keyword>
<evidence type="ECO:0000256" key="4">
    <source>
        <dbReference type="ARBA" id="ARBA00012119"/>
    </source>
</evidence>
<keyword evidence="8 11" id="KW-0418">Kinase</keyword>
<dbReference type="OMA" id="RTMCTYL"/>
<dbReference type="GO" id="GO:0005524">
    <property type="term" value="F:ATP binding"/>
    <property type="evidence" value="ECO:0007669"/>
    <property type="project" value="UniProtKB-UniRule"/>
</dbReference>
<comment type="cofactor">
    <cofactor evidence="1 11">
        <name>Mg(2+)</name>
        <dbReference type="ChEBI" id="CHEBI:18420"/>
    </cofactor>
</comment>
<dbReference type="PANTHER" id="PTHR45769:SF3">
    <property type="entry name" value="ADENOSINE KINASE"/>
    <property type="match status" value="1"/>
</dbReference>
<comment type="similarity">
    <text evidence="3 11">Belongs to the carbohydrate kinase PfkB family.</text>
</comment>
<dbReference type="GO" id="GO:0005829">
    <property type="term" value="C:cytosol"/>
    <property type="evidence" value="ECO:0000318"/>
    <property type="project" value="GO_Central"/>
</dbReference>
<dbReference type="eggNOG" id="KOG2854">
    <property type="taxonomic scope" value="Eukaryota"/>
</dbReference>
<dbReference type="UniPathway" id="UPA00588">
    <property type="reaction ID" value="UER00659"/>
</dbReference>
<dbReference type="GO" id="GO:0044209">
    <property type="term" value="P:AMP salvage"/>
    <property type="evidence" value="ECO:0007669"/>
    <property type="project" value="UniProtKB-UniRule"/>
</dbReference>
<proteinExistence type="inferred from homology"/>
<dbReference type="InterPro" id="IPR001805">
    <property type="entry name" value="Adenokinase"/>
</dbReference>
<dbReference type="PRINTS" id="PR00989">
    <property type="entry name" value="ADENOKINASE"/>
</dbReference>
<evidence type="ECO:0000256" key="3">
    <source>
        <dbReference type="ARBA" id="ARBA00010688"/>
    </source>
</evidence>
<evidence type="ECO:0000313" key="14">
    <source>
        <dbReference type="Proteomes" id="UP000000561"/>
    </source>
</evidence>
<evidence type="ECO:0000256" key="8">
    <source>
        <dbReference type="ARBA" id="ARBA00022777"/>
    </source>
</evidence>
<dbReference type="STRING" id="237631.A0A0D1EDZ5"/>
<dbReference type="GeneID" id="23562002"/>
<dbReference type="AlphaFoldDB" id="A0A0D1EDZ5"/>
<evidence type="ECO:0000256" key="1">
    <source>
        <dbReference type="ARBA" id="ARBA00001946"/>
    </source>
</evidence>
<feature type="domain" description="Carbohydrate kinase PfkB" evidence="12">
    <location>
        <begin position="26"/>
        <end position="340"/>
    </location>
</feature>
<dbReference type="Proteomes" id="UP000000561">
    <property type="component" value="Chromosome 1"/>
</dbReference>
<gene>
    <name evidence="13" type="ORF">UMAG_00797</name>
</gene>
<dbReference type="GO" id="GO:0006166">
    <property type="term" value="P:purine ribonucleoside salvage"/>
    <property type="evidence" value="ECO:0007669"/>
    <property type="project" value="UniProtKB-KW"/>
</dbReference>
<dbReference type="EMBL" id="CM003140">
    <property type="protein sequence ID" value="KIS72395.1"/>
    <property type="molecule type" value="Genomic_DNA"/>
</dbReference>
<dbReference type="SUPFAM" id="SSF53613">
    <property type="entry name" value="Ribokinase-like"/>
    <property type="match status" value="1"/>
</dbReference>
<keyword evidence="7 11" id="KW-0547">Nucleotide-binding</keyword>
<dbReference type="FunCoup" id="A0A0D1EDZ5">
    <property type="interactions" value="417"/>
</dbReference>
<dbReference type="InParanoid" id="A0A0D1EDZ5"/>
<dbReference type="Gene3D" id="3.30.1110.10">
    <property type="match status" value="1"/>
</dbReference>
<evidence type="ECO:0000256" key="10">
    <source>
        <dbReference type="PIRSR" id="PIRSR601805-1"/>
    </source>
</evidence>
<dbReference type="KEGG" id="uma:UMAG_00797"/>
<dbReference type="InterPro" id="IPR011611">
    <property type="entry name" value="PfkB_dom"/>
</dbReference>
<dbReference type="PANTHER" id="PTHR45769">
    <property type="entry name" value="ADENOSINE KINASE"/>
    <property type="match status" value="1"/>
</dbReference>
<comment type="function">
    <text evidence="11">ATP dependent phosphorylation of adenosine and other related nucleoside analogs to monophosphate derivatives.</text>
</comment>
<evidence type="ECO:0000259" key="12">
    <source>
        <dbReference type="Pfam" id="PF00294"/>
    </source>
</evidence>
<keyword evidence="9 11" id="KW-0067">ATP-binding</keyword>
<dbReference type="InterPro" id="IPR002173">
    <property type="entry name" value="Carboh/pur_kinase_PfkB_CS"/>
</dbReference>
<dbReference type="GO" id="GO:0006144">
    <property type="term" value="P:purine nucleobase metabolic process"/>
    <property type="evidence" value="ECO:0000318"/>
    <property type="project" value="GO_Central"/>
</dbReference>
<keyword evidence="11" id="KW-0460">Magnesium</keyword>
<evidence type="ECO:0000256" key="5">
    <source>
        <dbReference type="ARBA" id="ARBA00022679"/>
    </source>
</evidence>
<dbReference type="OrthoDB" id="432447at2759"/>
<evidence type="ECO:0000256" key="2">
    <source>
        <dbReference type="ARBA" id="ARBA00004801"/>
    </source>
</evidence>
<reference evidence="13 14" key="1">
    <citation type="journal article" date="2006" name="Nature">
        <title>Insights from the genome of the biotrophic fungal plant pathogen Ustilago maydis.</title>
        <authorList>
            <person name="Kamper J."/>
            <person name="Kahmann R."/>
            <person name="Bolker M."/>
            <person name="Ma L.J."/>
            <person name="Brefort T."/>
            <person name="Saville B.J."/>
            <person name="Banuett F."/>
            <person name="Kronstad J.W."/>
            <person name="Gold S.E."/>
            <person name="Muller O."/>
            <person name="Perlin M.H."/>
            <person name="Wosten H.A."/>
            <person name="de Vries R."/>
            <person name="Ruiz-Herrera J."/>
            <person name="Reynaga-Pena C.G."/>
            <person name="Snetselaar K."/>
            <person name="McCann M."/>
            <person name="Perez-Martin J."/>
            <person name="Feldbrugge M."/>
            <person name="Basse C.W."/>
            <person name="Steinberg G."/>
            <person name="Ibeas J.I."/>
            <person name="Holloman W."/>
            <person name="Guzman P."/>
            <person name="Farman M."/>
            <person name="Stajich J.E."/>
            <person name="Sentandreu R."/>
            <person name="Gonzalez-Prieto J.M."/>
            <person name="Kennell J.C."/>
            <person name="Molina L."/>
            <person name="Schirawski J."/>
            <person name="Mendoza-Mendoza A."/>
            <person name="Greilinger D."/>
            <person name="Munch K."/>
            <person name="Rossel N."/>
            <person name="Scherer M."/>
            <person name="Vranes M."/>
            <person name="Ladendorf O."/>
            <person name="Vincon V."/>
            <person name="Fuchs U."/>
            <person name="Sandrock B."/>
            <person name="Meng S."/>
            <person name="Ho E.C."/>
            <person name="Cahill M.J."/>
            <person name="Boyce K.J."/>
            <person name="Klose J."/>
            <person name="Klosterman S.J."/>
            <person name="Deelstra H.J."/>
            <person name="Ortiz-Castellanos L."/>
            <person name="Li W."/>
            <person name="Sanchez-Alonso P."/>
            <person name="Schreier P.H."/>
            <person name="Hauser-Hahn I."/>
            <person name="Vaupel M."/>
            <person name="Koopmann E."/>
            <person name="Friedrich G."/>
            <person name="Voss H."/>
            <person name="Schluter T."/>
            <person name="Margolis J."/>
            <person name="Platt D."/>
            <person name="Swimmer C."/>
            <person name="Gnirke A."/>
            <person name="Chen F."/>
            <person name="Vysotskaia V."/>
            <person name="Mannhaupt G."/>
            <person name="Guldener U."/>
            <person name="Munsterkotter M."/>
            <person name="Haase D."/>
            <person name="Oesterheld M."/>
            <person name="Mewes H.W."/>
            <person name="Mauceli E.W."/>
            <person name="DeCaprio D."/>
            <person name="Wade C.M."/>
            <person name="Butler J."/>
            <person name="Young S."/>
            <person name="Jaffe D.B."/>
            <person name="Calvo S."/>
            <person name="Nusbaum C."/>
            <person name="Galagan J."/>
            <person name="Birren B.W."/>
        </authorList>
    </citation>
    <scope>NUCLEOTIDE SEQUENCE [LARGE SCALE GENOMIC DNA]</scope>
    <source>
        <strain evidence="14">DSM 14603 / FGSC 9021 / UM521</strain>
    </source>
</reference>
<dbReference type="Pfam" id="PF00294">
    <property type="entry name" value="PfkB"/>
    <property type="match status" value="1"/>
</dbReference>
<comment type="catalytic activity">
    <reaction evidence="11">
        <text>adenosine + ATP = AMP + ADP + H(+)</text>
        <dbReference type="Rhea" id="RHEA:20824"/>
        <dbReference type="ChEBI" id="CHEBI:15378"/>
        <dbReference type="ChEBI" id="CHEBI:16335"/>
        <dbReference type="ChEBI" id="CHEBI:30616"/>
        <dbReference type="ChEBI" id="CHEBI:456215"/>
        <dbReference type="ChEBI" id="CHEBI:456216"/>
        <dbReference type="EC" id="2.7.1.20"/>
    </reaction>
</comment>
<protein>
    <recommendedName>
        <fullName evidence="4 11">Adenosine kinase</fullName>
        <shortName evidence="11">AK</shortName>
        <ecNumber evidence="4 11">2.7.1.20</ecNumber>
    </recommendedName>
    <alternativeName>
        <fullName evidence="11">Adenosine 5'-phosphotransferase</fullName>
    </alternativeName>
</protein>
<accession>A0A0D1EDZ5</accession>
<dbReference type="InterPro" id="IPR029056">
    <property type="entry name" value="Ribokinase-like"/>
</dbReference>
<dbReference type="PROSITE" id="PS00584">
    <property type="entry name" value="PFKB_KINASES_2"/>
    <property type="match status" value="1"/>
</dbReference>
<evidence type="ECO:0000256" key="7">
    <source>
        <dbReference type="ARBA" id="ARBA00022741"/>
    </source>
</evidence>
<dbReference type="EC" id="2.7.1.20" evidence="4 11"/>
<evidence type="ECO:0000256" key="9">
    <source>
        <dbReference type="ARBA" id="ARBA00022840"/>
    </source>
</evidence>
<keyword evidence="14" id="KW-1185">Reference proteome</keyword>
<organism evidence="13 14">
    <name type="scientific">Mycosarcoma maydis</name>
    <name type="common">Corn smut fungus</name>
    <name type="synonym">Ustilago maydis</name>
    <dbReference type="NCBI Taxonomy" id="5270"/>
    <lineage>
        <taxon>Eukaryota</taxon>
        <taxon>Fungi</taxon>
        <taxon>Dikarya</taxon>
        <taxon>Basidiomycota</taxon>
        <taxon>Ustilaginomycotina</taxon>
        <taxon>Ustilaginomycetes</taxon>
        <taxon>Ustilaginales</taxon>
        <taxon>Ustilaginaceae</taxon>
        <taxon>Mycosarcoma</taxon>
    </lineage>
</organism>
<dbReference type="Gene3D" id="3.40.1190.20">
    <property type="match status" value="1"/>
</dbReference>
<evidence type="ECO:0000313" key="13">
    <source>
        <dbReference type="EMBL" id="KIS72395.1"/>
    </source>
</evidence>
<comment type="pathway">
    <text evidence="2 11">Purine metabolism; AMP biosynthesis via salvage pathway; AMP from adenosine: step 1/1.</text>
</comment>
<dbReference type="RefSeq" id="XP_011386569.1">
    <property type="nucleotide sequence ID" value="XM_011388267.1"/>
</dbReference>
<dbReference type="GO" id="GO:0005634">
    <property type="term" value="C:nucleus"/>
    <property type="evidence" value="ECO:0000318"/>
    <property type="project" value="GO_Central"/>
</dbReference>